<feature type="transmembrane region" description="Helical" evidence="1">
    <location>
        <begin position="136"/>
        <end position="153"/>
    </location>
</feature>
<dbReference type="EMBL" id="JBICRM010000029">
    <property type="protein sequence ID" value="MFG1708608.1"/>
    <property type="molecule type" value="Genomic_DNA"/>
</dbReference>
<dbReference type="PRINTS" id="PR00407">
    <property type="entry name" value="EUMOPTERIN"/>
</dbReference>
<dbReference type="InterPro" id="IPR000572">
    <property type="entry name" value="OxRdtase_Mopterin-bd_dom"/>
</dbReference>
<sequence>MLGLVLLVGLVIVAVTGLLSYAAYEPRLPGNDTTPTKGLLGFYLFDWPTNPVWMYRLTQGAHVIVGLTLVPVLLAKLWSVIPKLFAWPPARSIAEAVERASLVLLVGGAVFQFVTGILNIQVFYVFPFSFYPAHLYGAWIFLVALVVHVVVRLPKAIGAVRSRDLRRELRTGLAGTRPEPPDPDGLVAAKPAPPTMSRRGLLAFVGGGSVMMFGLSVGQTVDGPLRRTALLAPRGREYGTGPNDFQINKTAASLGVTAAETGAQWRLAVAGAGRLHLSREDLLAMPLHTYALPIACVEGWSTEQIWTGVRLADLARLAGVPPGSAGVTARSLQRVGYFGQASLSAGQVADPRSLLALRVNGADLSLDHGYPARIIVPNAPGVHNTKWVRELDFRVERP</sequence>
<keyword evidence="1" id="KW-0812">Transmembrane</keyword>
<feature type="domain" description="Oxidoreductase molybdopterin-binding" evidence="2">
    <location>
        <begin position="262"/>
        <end position="394"/>
    </location>
</feature>
<gene>
    <name evidence="3" type="ORF">ACFLIM_35950</name>
</gene>
<dbReference type="InterPro" id="IPR008335">
    <property type="entry name" value="Mopterin_OxRdtase_euk"/>
</dbReference>
<evidence type="ECO:0000313" key="3">
    <source>
        <dbReference type="EMBL" id="MFG1708608.1"/>
    </source>
</evidence>
<accession>A0ABW7AR98</accession>
<dbReference type="SUPFAM" id="SSF56524">
    <property type="entry name" value="Oxidoreductase molybdopterin-binding domain"/>
    <property type="match status" value="1"/>
</dbReference>
<dbReference type="Proteomes" id="UP001603978">
    <property type="component" value="Unassembled WGS sequence"/>
</dbReference>
<dbReference type="CDD" id="cd00321">
    <property type="entry name" value="SO_family_Moco"/>
    <property type="match status" value="1"/>
</dbReference>
<dbReference type="PANTHER" id="PTHR43032:SF2">
    <property type="entry name" value="BLL0505 PROTEIN"/>
    <property type="match status" value="1"/>
</dbReference>
<reference evidence="3 4" key="1">
    <citation type="submission" date="2024-10" db="EMBL/GenBank/DDBJ databases">
        <authorList>
            <person name="Topkara A.R."/>
            <person name="Saygin H."/>
        </authorList>
    </citation>
    <scope>NUCLEOTIDE SEQUENCE [LARGE SCALE GENOMIC DNA]</scope>
    <source>
        <strain evidence="3 4">M3C6</strain>
    </source>
</reference>
<feature type="transmembrane region" description="Helical" evidence="1">
    <location>
        <begin position="200"/>
        <end position="218"/>
    </location>
</feature>
<organism evidence="3 4">
    <name type="scientific">Nonomuraea marmarensis</name>
    <dbReference type="NCBI Taxonomy" id="3351344"/>
    <lineage>
        <taxon>Bacteria</taxon>
        <taxon>Bacillati</taxon>
        <taxon>Actinomycetota</taxon>
        <taxon>Actinomycetes</taxon>
        <taxon>Streptosporangiales</taxon>
        <taxon>Streptosporangiaceae</taxon>
        <taxon>Nonomuraea</taxon>
    </lineage>
</organism>
<comment type="caution">
    <text evidence="3">The sequence shown here is derived from an EMBL/GenBank/DDBJ whole genome shotgun (WGS) entry which is preliminary data.</text>
</comment>
<name>A0ABW7AR98_9ACTN</name>
<evidence type="ECO:0000256" key="1">
    <source>
        <dbReference type="SAM" id="Phobius"/>
    </source>
</evidence>
<feature type="transmembrane region" description="Helical" evidence="1">
    <location>
        <begin position="60"/>
        <end position="81"/>
    </location>
</feature>
<keyword evidence="1" id="KW-0472">Membrane</keyword>
<dbReference type="Pfam" id="PF00174">
    <property type="entry name" value="Oxidored_molyb"/>
    <property type="match status" value="1"/>
</dbReference>
<proteinExistence type="predicted"/>
<dbReference type="Gene3D" id="3.90.420.10">
    <property type="entry name" value="Oxidoreductase, molybdopterin-binding domain"/>
    <property type="match status" value="1"/>
</dbReference>
<feature type="transmembrane region" description="Helical" evidence="1">
    <location>
        <begin position="102"/>
        <end position="124"/>
    </location>
</feature>
<dbReference type="InterPro" id="IPR036374">
    <property type="entry name" value="OxRdtase_Mopterin-bd_sf"/>
</dbReference>
<keyword evidence="4" id="KW-1185">Reference proteome</keyword>
<evidence type="ECO:0000259" key="2">
    <source>
        <dbReference type="Pfam" id="PF00174"/>
    </source>
</evidence>
<protein>
    <submittedName>
        <fullName evidence="3">Molybdopterin-dependent oxidoreductase</fullName>
    </submittedName>
</protein>
<dbReference type="PANTHER" id="PTHR43032">
    <property type="entry name" value="PROTEIN-METHIONINE-SULFOXIDE REDUCTASE"/>
    <property type="match status" value="1"/>
</dbReference>
<evidence type="ECO:0000313" key="4">
    <source>
        <dbReference type="Proteomes" id="UP001603978"/>
    </source>
</evidence>
<keyword evidence="1" id="KW-1133">Transmembrane helix</keyword>